<accession>A0A067T769</accession>
<evidence type="ECO:0000313" key="2">
    <source>
        <dbReference type="Proteomes" id="UP000027222"/>
    </source>
</evidence>
<evidence type="ECO:0000313" key="1">
    <source>
        <dbReference type="EMBL" id="KDR78217.1"/>
    </source>
</evidence>
<dbReference type="Gene3D" id="1.20.1280.50">
    <property type="match status" value="1"/>
</dbReference>
<dbReference type="AlphaFoldDB" id="A0A067T769"/>
<dbReference type="Proteomes" id="UP000027222">
    <property type="component" value="Unassembled WGS sequence"/>
</dbReference>
<proteinExistence type="predicted"/>
<reference evidence="2" key="1">
    <citation type="journal article" date="2014" name="Proc. Natl. Acad. Sci. U.S.A.">
        <title>Extensive sampling of basidiomycete genomes demonstrates inadequacy of the white-rot/brown-rot paradigm for wood decay fungi.</title>
        <authorList>
            <person name="Riley R."/>
            <person name="Salamov A.A."/>
            <person name="Brown D.W."/>
            <person name="Nagy L.G."/>
            <person name="Floudas D."/>
            <person name="Held B.W."/>
            <person name="Levasseur A."/>
            <person name="Lombard V."/>
            <person name="Morin E."/>
            <person name="Otillar R."/>
            <person name="Lindquist E.A."/>
            <person name="Sun H."/>
            <person name="LaButti K.M."/>
            <person name="Schmutz J."/>
            <person name="Jabbour D."/>
            <person name="Luo H."/>
            <person name="Baker S.E."/>
            <person name="Pisabarro A.G."/>
            <person name="Walton J.D."/>
            <person name="Blanchette R.A."/>
            <person name="Henrissat B."/>
            <person name="Martin F."/>
            <person name="Cullen D."/>
            <person name="Hibbett D.S."/>
            <person name="Grigoriev I.V."/>
        </authorList>
    </citation>
    <scope>NUCLEOTIDE SEQUENCE [LARGE SCALE GENOMIC DNA]</scope>
    <source>
        <strain evidence="2">CBS 339.88</strain>
    </source>
</reference>
<dbReference type="SUPFAM" id="SSF52047">
    <property type="entry name" value="RNI-like"/>
    <property type="match status" value="1"/>
</dbReference>
<organism evidence="1 2">
    <name type="scientific">Galerina marginata (strain CBS 339.88)</name>
    <dbReference type="NCBI Taxonomy" id="685588"/>
    <lineage>
        <taxon>Eukaryota</taxon>
        <taxon>Fungi</taxon>
        <taxon>Dikarya</taxon>
        <taxon>Basidiomycota</taxon>
        <taxon>Agaricomycotina</taxon>
        <taxon>Agaricomycetes</taxon>
        <taxon>Agaricomycetidae</taxon>
        <taxon>Agaricales</taxon>
        <taxon>Agaricineae</taxon>
        <taxon>Strophariaceae</taxon>
        <taxon>Galerina</taxon>
    </lineage>
</organism>
<dbReference type="EMBL" id="KL142375">
    <property type="protein sequence ID" value="KDR78217.1"/>
    <property type="molecule type" value="Genomic_DNA"/>
</dbReference>
<dbReference type="STRING" id="685588.A0A067T769"/>
<dbReference type="Gene3D" id="3.80.10.10">
    <property type="entry name" value="Ribonuclease Inhibitor"/>
    <property type="match status" value="1"/>
</dbReference>
<gene>
    <name evidence="1" type="ORF">GALMADRAFT_245275</name>
</gene>
<name>A0A067T769_GALM3</name>
<sequence length="579" mass="65639">MDDNASVFLSTQEDIIHEENPGGHLGDTPHESLLCPDCAGRVSELQRPLVSPLEHLLSDTSRHLPSPEEEVQVRHVIDEVKMRISEIDSTTKRIKLLLDELTQERAKIQDFGNKHRVMVAPVWDLPPEILSYIFILCLPRRPPQEIKRSSLKRSFLLSRVNRHWRNVAKRTPQLWTTIYLNLKSFSDEEGHVCMPKIFLERSGACPLSIGVNAKEHSTDILDFIIPLSLRWQRISFDTTVAMLQALHPIENRIPLLRMLEIKNAFWSDNIDQNPLAYFSKAPLLQHVAISCSFLPTFRVLPWHQLTTWDSPVQIQDFPRIFELAPNLEECFIQPMRLVAGHTIPENENSVAHNLTSLHISTGIVINIGVQLQHLPHLPALRRLFLYFDRRVTVPHSESNIVTFFSKSGGQLETLTLGVGLQVSILRNCLTHTPLLTTFHIHRITTDALLELLILPNTTGASLLPKLEILRISGKIYFTPQAVLKIIRSRWEQASAASSTTGSSDSENGTLGGTHARCLRSVHILPPRHDKFDARSKKELLDFNQQGFDVQIRQLDRTAFLNHHTPFTSTHPPAATLSSA</sequence>
<protein>
    <submittedName>
        <fullName evidence="1">Uncharacterized protein</fullName>
    </submittedName>
</protein>
<keyword evidence="2" id="KW-1185">Reference proteome</keyword>
<dbReference type="InterPro" id="IPR032675">
    <property type="entry name" value="LRR_dom_sf"/>
</dbReference>
<dbReference type="OrthoDB" id="2269034at2759"/>
<dbReference type="HOGENOM" id="CLU_470938_0_0_1"/>